<comment type="subcellular location">
    <subcellularLocation>
        <location evidence="1">Archaeal flagellum</location>
    </subcellularLocation>
</comment>
<feature type="compositionally biased region" description="Polar residues" evidence="3">
    <location>
        <begin position="147"/>
        <end position="159"/>
    </location>
</feature>
<dbReference type="InterPro" id="IPR052494">
    <property type="entry name" value="Flagella_assembly_related"/>
</dbReference>
<protein>
    <recommendedName>
        <fullName evidence="4">Archaeal flagella protein FlaD/E domain-containing protein</fullName>
    </recommendedName>
</protein>
<dbReference type="OrthoDB" id="308199at2157"/>
<gene>
    <name evidence="5" type="ORF">AUR64_14840</name>
</gene>
<dbReference type="GO" id="GO:0097589">
    <property type="term" value="C:archaeal-type flagellum"/>
    <property type="evidence" value="ECO:0007669"/>
    <property type="project" value="UniProtKB-SubCell"/>
</dbReference>
<dbReference type="RefSeq" id="WP_058582227.1">
    <property type="nucleotide sequence ID" value="NZ_LOPU01000029.1"/>
</dbReference>
<dbReference type="Pfam" id="PF05377">
    <property type="entry name" value="FlaC_arch"/>
    <property type="match status" value="1"/>
</dbReference>
<sequence>MDIGNVLRSLGLEALAPASQAQREETGRSGEADDGADESAELDEEVGPDVGDDDDAETGGQGDAIEDLRHELDQVAADLETTQSKLRAVQSERDEMVARLDGLEDDTAQLLGVYDRLTAQVNPFGENWQQSAEGRTDDSEGRYGVVSASNGSSNATPVETNEHADTHAYEEDDEDDYASEAVDETPSEPVVEVTESLPETPSASDVYLRGLAPSFATEVLLMEWMTMLIDNAGPGGAMKAVDYYERVNWIDESVKNHLEDLLGGVQTAPLSAEGAVADLTSEEHNQSFAYIMKLDGLRATTVA</sequence>
<dbReference type="Gene3D" id="6.10.250.920">
    <property type="match status" value="1"/>
</dbReference>
<evidence type="ECO:0000313" key="6">
    <source>
        <dbReference type="Proteomes" id="UP000054387"/>
    </source>
</evidence>
<dbReference type="InterPro" id="IPR006752">
    <property type="entry name" value="Arch_fla_DE"/>
</dbReference>
<name>A0A0W1R7I6_9EURY</name>
<dbReference type="PANTHER" id="PTHR40698:SF2">
    <property type="entry name" value="FLAGELLA-RELATED PROTEIN C-RELATED"/>
    <property type="match status" value="1"/>
</dbReference>
<dbReference type="AlphaFoldDB" id="A0A0W1R7I6"/>
<dbReference type="EMBL" id="LOPU01000029">
    <property type="protein sequence ID" value="KTG09074.1"/>
    <property type="molecule type" value="Genomic_DNA"/>
</dbReference>
<comment type="caution">
    <text evidence="5">The sequence shown here is derived from an EMBL/GenBank/DDBJ whole genome shotgun (WGS) entry which is preliminary data.</text>
</comment>
<keyword evidence="6" id="KW-1185">Reference proteome</keyword>
<evidence type="ECO:0000256" key="2">
    <source>
        <dbReference type="ARBA" id="ARBA00022440"/>
    </source>
</evidence>
<organism evidence="5 6">
    <name type="scientific">Haloprofundus marisrubri</name>
    <dbReference type="NCBI Taxonomy" id="1514971"/>
    <lineage>
        <taxon>Archaea</taxon>
        <taxon>Methanobacteriati</taxon>
        <taxon>Methanobacteriota</taxon>
        <taxon>Stenosarchaea group</taxon>
        <taxon>Halobacteria</taxon>
        <taxon>Halobacteriales</taxon>
        <taxon>Haloferacaceae</taxon>
        <taxon>Haloprofundus</taxon>
    </lineage>
</organism>
<feature type="domain" description="Archaeal flagella protein FlaD/E" evidence="4">
    <location>
        <begin position="204"/>
        <end position="296"/>
    </location>
</feature>
<dbReference type="PANTHER" id="PTHR40698">
    <property type="entry name" value="FLAGELLA-RELATED PROTEIN E-RELATED-RELATED"/>
    <property type="match status" value="1"/>
</dbReference>
<evidence type="ECO:0000259" key="4">
    <source>
        <dbReference type="Pfam" id="PF04659"/>
    </source>
</evidence>
<reference evidence="5 6" key="1">
    <citation type="submission" date="2015-12" db="EMBL/GenBank/DDBJ databases">
        <title>Haloprofundus marisrubri gen. nov., sp. nov., an extremely halophilic archaeon isolated from the Discovery deep brine-seawater interface in the Red Sea.</title>
        <authorList>
            <person name="Zhang G."/>
            <person name="Stingl U."/>
            <person name="Rashid M."/>
        </authorList>
    </citation>
    <scope>NUCLEOTIDE SEQUENCE [LARGE SCALE GENOMIC DNA]</scope>
    <source>
        <strain evidence="5 6">SB9</strain>
    </source>
</reference>
<evidence type="ECO:0000256" key="3">
    <source>
        <dbReference type="SAM" id="MobiDB-lite"/>
    </source>
</evidence>
<dbReference type="Pfam" id="PF04659">
    <property type="entry name" value="Arch_fla_DE"/>
    <property type="match status" value="1"/>
</dbReference>
<dbReference type="GO" id="GO:0097588">
    <property type="term" value="P:archaeal or bacterial-type flagellum-dependent cell motility"/>
    <property type="evidence" value="ECO:0007669"/>
    <property type="project" value="InterPro"/>
</dbReference>
<dbReference type="Proteomes" id="UP000054387">
    <property type="component" value="Unassembled WGS sequence"/>
</dbReference>
<feature type="region of interest" description="Disordered" evidence="3">
    <location>
        <begin position="1"/>
        <end position="70"/>
    </location>
</feature>
<feature type="region of interest" description="Disordered" evidence="3">
    <location>
        <begin position="125"/>
        <end position="162"/>
    </location>
</feature>
<dbReference type="STRING" id="1514971.AUR64_14840"/>
<evidence type="ECO:0000256" key="1">
    <source>
        <dbReference type="ARBA" id="ARBA00004618"/>
    </source>
</evidence>
<feature type="compositionally biased region" description="Acidic residues" evidence="3">
    <location>
        <begin position="32"/>
        <end position="57"/>
    </location>
</feature>
<dbReference type="InterPro" id="IPR009205">
    <property type="entry name" value="FlaC_arc"/>
</dbReference>
<accession>A0A0W1R7I6</accession>
<keyword evidence="2" id="KW-0974">Archaeal flagellum</keyword>
<evidence type="ECO:0000313" key="5">
    <source>
        <dbReference type="EMBL" id="KTG09074.1"/>
    </source>
</evidence>
<proteinExistence type="predicted"/>
<feature type="compositionally biased region" description="Basic and acidic residues" evidence="3">
    <location>
        <begin position="22"/>
        <end position="31"/>
    </location>
</feature>